<evidence type="ECO:0000313" key="2">
    <source>
        <dbReference type="EMBL" id="KKN06820.1"/>
    </source>
</evidence>
<sequence>MKRRTVVDKLKERLEERKYEAPFFVTHDEAIDRVLELAMYLTAFKLERDA</sequence>
<gene>
    <name evidence="4" type="ORF">LCGC14_0882110</name>
    <name evidence="3" type="ORF">LCGC14_1046630</name>
    <name evidence="2" type="ORF">LCGC14_1073320</name>
    <name evidence="1" type="ORF">LCGC14_1115410</name>
</gene>
<evidence type="ECO:0000313" key="4">
    <source>
        <dbReference type="EMBL" id="KKN25699.1"/>
    </source>
</evidence>
<dbReference type="EMBL" id="LAZR01004347">
    <property type="protein sequence ID" value="KKN09444.1"/>
    <property type="molecule type" value="Genomic_DNA"/>
</dbReference>
<dbReference type="EMBL" id="LAZR01002781">
    <property type="protein sequence ID" value="KKN25699.1"/>
    <property type="molecule type" value="Genomic_DNA"/>
</dbReference>
<name>A0A0F9MHG0_9ZZZZ</name>
<dbReference type="EMBL" id="LAZR01005125">
    <property type="protein sequence ID" value="KKN02659.1"/>
    <property type="molecule type" value="Genomic_DNA"/>
</dbReference>
<proteinExistence type="predicted"/>
<dbReference type="AlphaFoldDB" id="A0A0F9MHG0"/>
<reference evidence="2" key="1">
    <citation type="journal article" date="2015" name="Nature">
        <title>Complex archaea that bridge the gap between prokaryotes and eukaryotes.</title>
        <authorList>
            <person name="Spang A."/>
            <person name="Saw J.H."/>
            <person name="Jorgensen S.L."/>
            <person name="Zaremba-Niedzwiedzka K."/>
            <person name="Martijn J."/>
            <person name="Lind A.E."/>
            <person name="van Eijk R."/>
            <person name="Schleper C."/>
            <person name="Guy L."/>
            <person name="Ettema T.J."/>
        </authorList>
    </citation>
    <scope>NUCLEOTIDE SEQUENCE</scope>
</reference>
<accession>A0A0F9MHG0</accession>
<comment type="caution">
    <text evidence="2">The sequence shown here is derived from an EMBL/GenBank/DDBJ whole genome shotgun (WGS) entry which is preliminary data.</text>
</comment>
<protein>
    <submittedName>
        <fullName evidence="2">Uncharacterized protein</fullName>
    </submittedName>
</protein>
<organism evidence="2">
    <name type="scientific">marine sediment metagenome</name>
    <dbReference type="NCBI Taxonomy" id="412755"/>
    <lineage>
        <taxon>unclassified sequences</taxon>
        <taxon>metagenomes</taxon>
        <taxon>ecological metagenomes</taxon>
    </lineage>
</organism>
<dbReference type="EMBL" id="LAZR01004640">
    <property type="protein sequence ID" value="KKN06820.1"/>
    <property type="molecule type" value="Genomic_DNA"/>
</dbReference>
<evidence type="ECO:0000313" key="3">
    <source>
        <dbReference type="EMBL" id="KKN09444.1"/>
    </source>
</evidence>
<evidence type="ECO:0000313" key="1">
    <source>
        <dbReference type="EMBL" id="KKN02659.1"/>
    </source>
</evidence>